<dbReference type="InterPro" id="IPR003742">
    <property type="entry name" value="RlmH-like"/>
</dbReference>
<dbReference type="InterPro" id="IPR029026">
    <property type="entry name" value="tRNA_m1G_MTases_N"/>
</dbReference>
<sequence length="154" mass="18026">MCKAMEIVIKALGKEKSQEIKQLTQEYLMRTRWQISIQEYELNKNLSENEQKLQEGKWLISNIPDNTFIYVLDEKGKQYTSHEFSSALVKNQSIYKNIYFLIGGAFGLSEEVKQKANTLIAFGKMTFPHKLVRLMLVEQLYRAYSIVNGHPYHK</sequence>
<dbReference type="PANTHER" id="PTHR33603:SF1">
    <property type="entry name" value="RIBOSOMAL RNA LARGE SUBUNIT METHYLTRANSFERASE H"/>
    <property type="match status" value="1"/>
</dbReference>
<protein>
    <recommendedName>
        <fullName evidence="5">Ribosomal RNA large subunit methyltransferase H</fullName>
        <ecNumber evidence="5">2.1.1.177</ecNumber>
    </recommendedName>
    <alternativeName>
        <fullName evidence="5">23S rRNA (pseudouridine1915-N3)-methyltransferase</fullName>
    </alternativeName>
    <alternativeName>
        <fullName evidence="5">23S rRNA m3Psi1915 methyltransferase</fullName>
    </alternativeName>
    <alternativeName>
        <fullName evidence="5">rRNA (pseudouridine-N3-)-methyltransferase RlmH</fullName>
    </alternativeName>
</protein>
<feature type="binding site" evidence="5">
    <location>
        <position position="72"/>
    </location>
    <ligand>
        <name>S-adenosyl-L-methionine</name>
        <dbReference type="ChEBI" id="CHEBI:59789"/>
    </ligand>
</feature>
<gene>
    <name evidence="5" type="primary">rlmH</name>
    <name evidence="6" type="ORF">NF27_CG01110</name>
</gene>
<dbReference type="Proteomes" id="UP000031258">
    <property type="component" value="Unassembled WGS sequence"/>
</dbReference>
<dbReference type="EC" id="2.1.1.177" evidence="5"/>
<reference evidence="6 7" key="1">
    <citation type="submission" date="2014-11" db="EMBL/GenBank/DDBJ databases">
        <title>A Rickettsiales Symbiont of Amoebae With Ancient Features.</title>
        <authorList>
            <person name="Schulz F."/>
            <person name="Martijn J."/>
            <person name="Wascher F."/>
            <person name="Kostanjsek R."/>
            <person name="Ettema T.J."/>
            <person name="Horn M."/>
        </authorList>
    </citation>
    <scope>NUCLEOTIDE SEQUENCE [LARGE SCALE GENOMIC DNA]</scope>
    <source>
        <strain evidence="6 7">UWC36</strain>
    </source>
</reference>
<dbReference type="PIRSF" id="PIRSF004505">
    <property type="entry name" value="MT_bac"/>
    <property type="match status" value="1"/>
</dbReference>
<keyword evidence="2 5" id="KW-0808">Transferase</keyword>
<evidence type="ECO:0000256" key="4">
    <source>
        <dbReference type="ARBA" id="ARBA00038303"/>
    </source>
</evidence>
<keyword evidence="5" id="KW-0963">Cytoplasm</keyword>
<dbReference type="PATRIC" id="fig|86105.3.peg.345"/>
<dbReference type="AlphaFoldDB" id="A0A0C1N0T7"/>
<comment type="function">
    <text evidence="5">Specifically methylates the pseudouridine at position 1915 (m3Psi1915) in 23S rRNA.</text>
</comment>
<dbReference type="InterPro" id="IPR029028">
    <property type="entry name" value="Alpha/beta_knot_MTases"/>
</dbReference>
<dbReference type="EMBL" id="JSWE01000058">
    <property type="protein sequence ID" value="KIE05931.1"/>
    <property type="molecule type" value="Genomic_DNA"/>
</dbReference>
<accession>A0A0C1N0T7</accession>
<feature type="binding site" evidence="5">
    <location>
        <begin position="122"/>
        <end position="127"/>
    </location>
    <ligand>
        <name>S-adenosyl-L-methionine</name>
        <dbReference type="ChEBI" id="CHEBI:59789"/>
    </ligand>
</feature>
<dbReference type="GO" id="GO:0005737">
    <property type="term" value="C:cytoplasm"/>
    <property type="evidence" value="ECO:0007669"/>
    <property type="project" value="UniProtKB-SubCell"/>
</dbReference>
<name>A0A0C1N0T7_9RICK</name>
<keyword evidence="7" id="KW-1185">Reference proteome</keyword>
<keyword evidence="1 5" id="KW-0489">Methyltransferase</keyword>
<dbReference type="Pfam" id="PF02590">
    <property type="entry name" value="SPOUT_MTase"/>
    <property type="match status" value="1"/>
</dbReference>
<dbReference type="Gene3D" id="3.40.1280.10">
    <property type="match status" value="1"/>
</dbReference>
<evidence type="ECO:0000256" key="3">
    <source>
        <dbReference type="ARBA" id="ARBA00022691"/>
    </source>
</evidence>
<keyword evidence="5" id="KW-0698">rRNA processing</keyword>
<comment type="catalytic activity">
    <reaction evidence="5">
        <text>pseudouridine(1915) in 23S rRNA + S-adenosyl-L-methionine = N(3)-methylpseudouridine(1915) in 23S rRNA + S-adenosyl-L-homocysteine + H(+)</text>
        <dbReference type="Rhea" id="RHEA:42752"/>
        <dbReference type="Rhea" id="RHEA-COMP:10221"/>
        <dbReference type="Rhea" id="RHEA-COMP:10222"/>
        <dbReference type="ChEBI" id="CHEBI:15378"/>
        <dbReference type="ChEBI" id="CHEBI:57856"/>
        <dbReference type="ChEBI" id="CHEBI:59789"/>
        <dbReference type="ChEBI" id="CHEBI:65314"/>
        <dbReference type="ChEBI" id="CHEBI:74486"/>
        <dbReference type="EC" id="2.1.1.177"/>
    </reaction>
</comment>
<dbReference type="STRING" id="86105.NF27_CG01110"/>
<proteinExistence type="inferred from homology"/>
<keyword evidence="3 5" id="KW-0949">S-adenosyl-L-methionine</keyword>
<evidence type="ECO:0000256" key="1">
    <source>
        <dbReference type="ARBA" id="ARBA00022603"/>
    </source>
</evidence>
<dbReference type="SUPFAM" id="SSF75217">
    <property type="entry name" value="alpha/beta knot"/>
    <property type="match status" value="1"/>
</dbReference>
<comment type="subunit">
    <text evidence="5">Homodimer.</text>
</comment>
<evidence type="ECO:0000313" key="7">
    <source>
        <dbReference type="Proteomes" id="UP000031258"/>
    </source>
</evidence>
<evidence type="ECO:0000256" key="2">
    <source>
        <dbReference type="ARBA" id="ARBA00022679"/>
    </source>
</evidence>
<dbReference type="GO" id="GO:0070038">
    <property type="term" value="F:rRNA (pseudouridine-N3-)-methyltransferase activity"/>
    <property type="evidence" value="ECO:0007669"/>
    <property type="project" value="UniProtKB-UniRule"/>
</dbReference>
<comment type="caution">
    <text evidence="6">The sequence shown here is derived from an EMBL/GenBank/DDBJ whole genome shotgun (WGS) entry which is preliminary data.</text>
</comment>
<evidence type="ECO:0000256" key="5">
    <source>
        <dbReference type="HAMAP-Rule" id="MF_00658"/>
    </source>
</evidence>
<comment type="subcellular location">
    <subcellularLocation>
        <location evidence="5">Cytoplasm</location>
    </subcellularLocation>
</comment>
<feature type="binding site" evidence="5">
    <location>
        <position position="103"/>
    </location>
    <ligand>
        <name>S-adenosyl-L-methionine</name>
        <dbReference type="ChEBI" id="CHEBI:59789"/>
    </ligand>
</feature>
<dbReference type="HAMAP" id="MF_00658">
    <property type="entry name" value="23SrRNA_methyltr_H"/>
    <property type="match status" value="1"/>
</dbReference>
<evidence type="ECO:0000313" key="6">
    <source>
        <dbReference type="EMBL" id="KIE05931.1"/>
    </source>
</evidence>
<dbReference type="CDD" id="cd18081">
    <property type="entry name" value="RlmH-like"/>
    <property type="match status" value="1"/>
</dbReference>
<comment type="similarity">
    <text evidence="4 5">Belongs to the RNA methyltransferase RlmH family.</text>
</comment>
<organism evidence="6 7">
    <name type="scientific">Candidatus Jidaibacter acanthamoebae</name>
    <dbReference type="NCBI Taxonomy" id="86105"/>
    <lineage>
        <taxon>Bacteria</taxon>
        <taxon>Pseudomonadati</taxon>
        <taxon>Pseudomonadota</taxon>
        <taxon>Alphaproteobacteria</taxon>
        <taxon>Rickettsiales</taxon>
        <taxon>Candidatus Midichloriaceae</taxon>
        <taxon>Candidatus Jidaibacter</taxon>
    </lineage>
</organism>
<dbReference type="PANTHER" id="PTHR33603">
    <property type="entry name" value="METHYLTRANSFERASE"/>
    <property type="match status" value="1"/>
</dbReference>